<organism evidence="4 5">
    <name type="scientific">Desulfoferula mesophila</name>
    <dbReference type="NCBI Taxonomy" id="3058419"/>
    <lineage>
        <taxon>Bacteria</taxon>
        <taxon>Pseudomonadati</taxon>
        <taxon>Thermodesulfobacteriota</taxon>
        <taxon>Desulfarculia</taxon>
        <taxon>Desulfarculales</taxon>
        <taxon>Desulfarculaceae</taxon>
        <taxon>Desulfoferula</taxon>
    </lineage>
</organism>
<evidence type="ECO:0000259" key="3">
    <source>
        <dbReference type="PROSITE" id="PS51782"/>
    </source>
</evidence>
<dbReference type="Proteomes" id="UP001366166">
    <property type="component" value="Chromosome"/>
</dbReference>
<feature type="signal peptide" evidence="2">
    <location>
        <begin position="1"/>
        <end position="28"/>
    </location>
</feature>
<reference evidence="5" key="1">
    <citation type="journal article" date="2023" name="Arch. Microbiol.">
        <title>Desulfoferula mesophilus gen. nov. sp. nov., a mesophilic sulfate-reducing bacterium isolated from a brackish lake sediment.</title>
        <authorList>
            <person name="Watanabe T."/>
            <person name="Yabe T."/>
            <person name="Tsuji J.M."/>
            <person name="Fukui M."/>
        </authorList>
    </citation>
    <scope>NUCLEOTIDE SEQUENCE [LARGE SCALE GENOMIC DNA]</scope>
    <source>
        <strain evidence="5">12FAK</strain>
    </source>
</reference>
<feature type="compositionally biased region" description="Pro residues" evidence="1">
    <location>
        <begin position="36"/>
        <end position="54"/>
    </location>
</feature>
<keyword evidence="2" id="KW-0732">Signal</keyword>
<dbReference type="InterPro" id="IPR052196">
    <property type="entry name" value="Bact_Kbp"/>
</dbReference>
<dbReference type="Pfam" id="PF01476">
    <property type="entry name" value="LysM"/>
    <property type="match status" value="1"/>
</dbReference>
<accession>A0AAU9EA80</accession>
<dbReference type="PANTHER" id="PTHR34700">
    <property type="entry name" value="POTASSIUM BINDING PROTEIN KBP"/>
    <property type="match status" value="1"/>
</dbReference>
<dbReference type="AlphaFoldDB" id="A0AAU9EA80"/>
<dbReference type="PANTHER" id="PTHR34700:SF4">
    <property type="entry name" value="PHAGE-LIKE ELEMENT PBSX PROTEIN XKDP"/>
    <property type="match status" value="1"/>
</dbReference>
<keyword evidence="5" id="KW-1185">Reference proteome</keyword>
<proteinExistence type="predicted"/>
<sequence>MGMTRLKKVLPWMAVLAALGLLGGCANLCGVEKAPPQAPPPPPAVKKWSPPKPAPVTEKPAPAPALPTTYTVEKCDDLWSISAKPQIYNDPWLWCLIYNANKDKIKDPNKLKVGTVLTVPRSISDADKADARKCSMKFPKYMPPKGAKRYCPPK</sequence>
<evidence type="ECO:0000313" key="5">
    <source>
        <dbReference type="Proteomes" id="UP001366166"/>
    </source>
</evidence>
<gene>
    <name evidence="4" type="ORF">FAK_10540</name>
</gene>
<dbReference type="Gene3D" id="3.10.350.10">
    <property type="entry name" value="LysM domain"/>
    <property type="match status" value="1"/>
</dbReference>
<dbReference type="CDD" id="cd00118">
    <property type="entry name" value="LysM"/>
    <property type="match status" value="1"/>
</dbReference>
<dbReference type="InterPro" id="IPR018392">
    <property type="entry name" value="LysM"/>
</dbReference>
<feature type="region of interest" description="Disordered" evidence="1">
    <location>
        <begin position="34"/>
        <end position="63"/>
    </location>
</feature>
<dbReference type="PROSITE" id="PS51257">
    <property type="entry name" value="PROKAR_LIPOPROTEIN"/>
    <property type="match status" value="1"/>
</dbReference>
<name>A0AAU9EA80_9BACT</name>
<dbReference type="EMBL" id="AP028679">
    <property type="protein sequence ID" value="BEQ13988.1"/>
    <property type="molecule type" value="Genomic_DNA"/>
</dbReference>
<evidence type="ECO:0000256" key="1">
    <source>
        <dbReference type="SAM" id="MobiDB-lite"/>
    </source>
</evidence>
<feature type="chain" id="PRO_5043930657" description="LysM domain-containing protein" evidence="2">
    <location>
        <begin position="29"/>
        <end position="154"/>
    </location>
</feature>
<evidence type="ECO:0000256" key="2">
    <source>
        <dbReference type="SAM" id="SignalP"/>
    </source>
</evidence>
<protein>
    <recommendedName>
        <fullName evidence="3">LysM domain-containing protein</fullName>
    </recommendedName>
</protein>
<feature type="domain" description="LysM" evidence="3">
    <location>
        <begin position="68"/>
        <end position="119"/>
    </location>
</feature>
<dbReference type="PROSITE" id="PS51782">
    <property type="entry name" value="LYSM"/>
    <property type="match status" value="1"/>
</dbReference>
<dbReference type="KEGG" id="dmp:FAK_10540"/>
<dbReference type="InterPro" id="IPR036779">
    <property type="entry name" value="LysM_dom_sf"/>
</dbReference>
<evidence type="ECO:0000313" key="4">
    <source>
        <dbReference type="EMBL" id="BEQ13988.1"/>
    </source>
</evidence>